<dbReference type="InterPro" id="IPR050482">
    <property type="entry name" value="Sensor_HK_TwoCompSys"/>
</dbReference>
<keyword evidence="2" id="KW-0418">Kinase</keyword>
<dbReference type="Gene3D" id="1.20.5.1930">
    <property type="match status" value="1"/>
</dbReference>
<dbReference type="SMART" id="SM00091">
    <property type="entry name" value="PAS"/>
    <property type="match status" value="2"/>
</dbReference>
<sequence length="539" mass="59800">MNEIKSPRPLRKKRLGNVKACDSLSSRLDQVDANRSAVHAACEGIISVNAKQQIVMVNPAALQMFSYAEAQVIGQDLQRLIPPEQRAHHAEMVRAFLVSDQSEQAITDQDGLLGLRANGDVFPISLILSKSHSMVERGQAKPLFTALVRDLSVEQGLRSELAGIKNQFRRLFELAPVAMLITEEEIIVFANRSCLGLLGAKSLDQVIGKPVYHLIHSDSHAVMNQQIKRAVGVAAGSLCTMTEKVTRMDGSHRLVEIAIATMPGLEKSTVQMVLSDVTLQEQESLELQQSRHELRRLSASLIDTREEERRRIARELHDELGQRLSALKMDLSEVGAELHGRASQTRVVSMLDMLDATMASVRHIAADLRPLMLDDLGLYAAIEWLAREFERRMGLKVTVRLGHDEPQMDPRTSTALYRMVQESLTNVARHAHATAVEIDLGVEGKELVLTVQDNGVGFAAKALRKEGSFGLLGMRERALLLEGQMQADNTLFGGRIRVRLPLPRQLPRSQLQMPTMPWEQAPEEQPAFAANADASKEML</sequence>
<dbReference type="InterPro" id="IPR011712">
    <property type="entry name" value="Sig_transdc_His_kin_sub3_dim/P"/>
</dbReference>
<accession>A0ABT5KEX4</accession>
<evidence type="ECO:0000313" key="5">
    <source>
        <dbReference type="EMBL" id="MDC8772481.1"/>
    </source>
</evidence>
<keyword evidence="6" id="KW-1185">Reference proteome</keyword>
<dbReference type="Gene3D" id="3.30.565.10">
    <property type="entry name" value="Histidine kinase-like ATPase, C-terminal domain"/>
    <property type="match status" value="1"/>
</dbReference>
<keyword evidence="3" id="KW-0902">Two-component regulatory system</keyword>
<gene>
    <name evidence="5" type="ORF">PRZ03_12940</name>
</gene>
<dbReference type="PANTHER" id="PTHR24421">
    <property type="entry name" value="NITRATE/NITRITE SENSOR PROTEIN NARX-RELATED"/>
    <property type="match status" value="1"/>
</dbReference>
<dbReference type="PANTHER" id="PTHR24421:SF59">
    <property type="entry name" value="OXYGEN SENSOR HISTIDINE KINASE NREB"/>
    <property type="match status" value="1"/>
</dbReference>
<dbReference type="InterPro" id="IPR003594">
    <property type="entry name" value="HATPase_dom"/>
</dbReference>
<dbReference type="InterPro" id="IPR000014">
    <property type="entry name" value="PAS"/>
</dbReference>
<dbReference type="Gene3D" id="3.30.450.20">
    <property type="entry name" value="PAS domain"/>
    <property type="match status" value="2"/>
</dbReference>
<dbReference type="EMBL" id="JAQQXT010000007">
    <property type="protein sequence ID" value="MDC8772481.1"/>
    <property type="molecule type" value="Genomic_DNA"/>
</dbReference>
<dbReference type="Pfam" id="PF07730">
    <property type="entry name" value="HisKA_3"/>
    <property type="match status" value="1"/>
</dbReference>
<dbReference type="CDD" id="cd16917">
    <property type="entry name" value="HATPase_UhpB-NarQ-NarX-like"/>
    <property type="match status" value="1"/>
</dbReference>
<dbReference type="Proteomes" id="UP001221189">
    <property type="component" value="Unassembled WGS sequence"/>
</dbReference>
<name>A0ABT5KEX4_9BURK</name>
<dbReference type="InterPro" id="IPR036890">
    <property type="entry name" value="HATPase_C_sf"/>
</dbReference>
<organism evidence="5 6">
    <name type="scientific">Roseateles albus</name>
    <dbReference type="NCBI Taxonomy" id="2987525"/>
    <lineage>
        <taxon>Bacteria</taxon>
        <taxon>Pseudomonadati</taxon>
        <taxon>Pseudomonadota</taxon>
        <taxon>Betaproteobacteria</taxon>
        <taxon>Burkholderiales</taxon>
        <taxon>Sphaerotilaceae</taxon>
        <taxon>Roseateles</taxon>
    </lineage>
</organism>
<reference evidence="5 6" key="1">
    <citation type="submission" date="2022-10" db="EMBL/GenBank/DDBJ databases">
        <title>Paucibacter sp. hw1 Genome sequencing.</title>
        <authorList>
            <person name="Park S."/>
        </authorList>
    </citation>
    <scope>NUCLEOTIDE SEQUENCE [LARGE SCALE GENOMIC DNA]</scope>
    <source>
        <strain evidence="6">hw1</strain>
    </source>
</reference>
<dbReference type="Pfam" id="PF00989">
    <property type="entry name" value="PAS"/>
    <property type="match status" value="2"/>
</dbReference>
<evidence type="ECO:0000313" key="6">
    <source>
        <dbReference type="Proteomes" id="UP001221189"/>
    </source>
</evidence>
<comment type="caution">
    <text evidence="5">The sequence shown here is derived from an EMBL/GenBank/DDBJ whole genome shotgun (WGS) entry which is preliminary data.</text>
</comment>
<dbReference type="InterPro" id="IPR013767">
    <property type="entry name" value="PAS_fold"/>
</dbReference>
<evidence type="ECO:0000259" key="4">
    <source>
        <dbReference type="PROSITE" id="PS50112"/>
    </source>
</evidence>
<evidence type="ECO:0000256" key="3">
    <source>
        <dbReference type="ARBA" id="ARBA00023012"/>
    </source>
</evidence>
<dbReference type="NCBIfam" id="TIGR00229">
    <property type="entry name" value="sensory_box"/>
    <property type="match status" value="2"/>
</dbReference>
<dbReference type="SMART" id="SM00387">
    <property type="entry name" value="HATPase_c"/>
    <property type="match status" value="1"/>
</dbReference>
<keyword evidence="1" id="KW-0808">Transferase</keyword>
<dbReference type="PROSITE" id="PS50112">
    <property type="entry name" value="PAS"/>
    <property type="match status" value="1"/>
</dbReference>
<dbReference type="InterPro" id="IPR035965">
    <property type="entry name" value="PAS-like_dom_sf"/>
</dbReference>
<evidence type="ECO:0000256" key="1">
    <source>
        <dbReference type="ARBA" id="ARBA00022679"/>
    </source>
</evidence>
<dbReference type="RefSeq" id="WP_273600672.1">
    <property type="nucleotide sequence ID" value="NZ_JAQQXT010000007.1"/>
</dbReference>
<evidence type="ECO:0000256" key="2">
    <source>
        <dbReference type="ARBA" id="ARBA00022777"/>
    </source>
</evidence>
<protein>
    <submittedName>
        <fullName evidence="5">PAS domain S-box protein</fullName>
    </submittedName>
</protein>
<feature type="domain" description="PAS" evidence="4">
    <location>
        <begin position="30"/>
        <end position="100"/>
    </location>
</feature>
<dbReference type="Pfam" id="PF02518">
    <property type="entry name" value="HATPase_c"/>
    <property type="match status" value="1"/>
</dbReference>
<proteinExistence type="predicted"/>
<dbReference type="SUPFAM" id="SSF55874">
    <property type="entry name" value="ATPase domain of HSP90 chaperone/DNA topoisomerase II/histidine kinase"/>
    <property type="match status" value="1"/>
</dbReference>
<dbReference type="SUPFAM" id="SSF55785">
    <property type="entry name" value="PYP-like sensor domain (PAS domain)"/>
    <property type="match status" value="2"/>
</dbReference>
<dbReference type="CDD" id="cd00130">
    <property type="entry name" value="PAS"/>
    <property type="match status" value="2"/>
</dbReference>